<feature type="transmembrane region" description="Helical" evidence="1">
    <location>
        <begin position="792"/>
        <end position="816"/>
    </location>
</feature>
<name>A0A6L6YIG8_9BURK</name>
<feature type="transmembrane region" description="Helical" evidence="1">
    <location>
        <begin position="679"/>
        <end position="707"/>
    </location>
</feature>
<keyword evidence="3" id="KW-1185">Reference proteome</keyword>
<dbReference type="OrthoDB" id="5427740at2"/>
<dbReference type="RefSeq" id="WP_160335076.1">
    <property type="nucleotide sequence ID" value="NZ_CALPCR010000001.1"/>
</dbReference>
<protein>
    <submittedName>
        <fullName evidence="2">Uncharacterized protein</fullName>
    </submittedName>
</protein>
<accession>A0A6L6YIG8</accession>
<sequence length="1026" mass="116612">MRETFNFDKKDRELLRRINEVIDHGPATSEEQEAFNTSLHPHGIQNMVTTHEVRMAMAVINLLQRLNSIEGMNERLSALKTLHEEVLYSAQTPFKFNTARVLIQIMKDIVRSRGNEEEQLRLIHDFQKVAAGNPRIVRSFLTKYYLLEMPEEWNQKTMDDHVHDSNTMGRKNPTYLVMDARVKGIRRLSVVYYNYVDPHAVYELFEAARIMEISVRLGIKYKAKFDDRYVEILWTPRGFTDTKSVMDFLQKPDVVRLMAQGRKVELWARERVLETLAAFNEKHARAIEKEYGLKLPKLSEEQFRAFIGTGQTSLVRLAEFTHKSILPALEARAEEIREALGTAAENEKADLNASLAKLDELTSAHLYQNYLRPSRNSEIKSLSLPQDDDRPELLNIDIASLLSMLKSVRANSRATLLTSRLSAVDVLELLWDTEGAISHLEVFNMKEWKLGSQENIQEINDLQHAINERNVIKLKRLISSMLALPQVQEHPQKKAVFTEILENIPLLLSFYRRQPLGSRFGTDSTTLLGSHFGMGLAVPETLPASAQKMIGKKSRFSPFSLPLKVPVKCVDVYSENEHSPGWIKWLKEKTGCSKLGRKHERVWEAGYAHAALTDKGNIITLGGETPADSNGFVHKQSEEKNGKKQGFAYTNTTLLNILKVSIGFVPAFFTFMMTQNWWVLAWFGALIWFSITGVRNIIQALIAAGGFRQGMRINWTQVVNWSRVSDSLMYTGMSVVLLEGFTRNILLGHWLGITVDKAPLLVFSIIALANGLYISSHNIFRGFPKTAVVGNLFRSVLAIPVAMVYNFVLAMIIPILTGGPAAAVLVPAAAIVSKFASDTVAGVIESVADRQNNYRLRTSDFKMGVKGLFDCFTKLELAFPKNDILSLLSNPSEFINMISMKSKAMEIQCIVISLDLMYIWYYQPCARYAFMSELRKMSAEERLVFVRFQQTLSQYQEVSRLFLDGMLGQKFSKALSFYLENYKDYLQAIEEIRVRVDVSEKLSESAIRAQASSSIIESQRMEINTR</sequence>
<proteinExistence type="predicted"/>
<dbReference type="EMBL" id="WSRP01000013">
    <property type="protein sequence ID" value="MVX56642.1"/>
    <property type="molecule type" value="Genomic_DNA"/>
</dbReference>
<dbReference type="AlphaFoldDB" id="A0A6L6YIG8"/>
<reference evidence="2 3" key="1">
    <citation type="submission" date="2019-12" db="EMBL/GenBank/DDBJ databases">
        <title>Microbes associate with the intestines of laboratory mice.</title>
        <authorList>
            <person name="Navarre W."/>
            <person name="Wong E."/>
        </authorList>
    </citation>
    <scope>NUCLEOTIDE SEQUENCE [LARGE SCALE GENOMIC DNA]</scope>
    <source>
        <strain evidence="2 3">NM82_D38</strain>
    </source>
</reference>
<keyword evidence="1" id="KW-1133">Transmembrane helix</keyword>
<feature type="transmembrane region" description="Helical" evidence="1">
    <location>
        <begin position="758"/>
        <end position="780"/>
    </location>
</feature>
<keyword evidence="1" id="KW-0812">Transmembrane</keyword>
<dbReference type="Proteomes" id="UP000472580">
    <property type="component" value="Unassembled WGS sequence"/>
</dbReference>
<comment type="caution">
    <text evidence="2">The sequence shown here is derived from an EMBL/GenBank/DDBJ whole genome shotgun (WGS) entry which is preliminary data.</text>
</comment>
<evidence type="ECO:0000313" key="3">
    <source>
        <dbReference type="Proteomes" id="UP000472580"/>
    </source>
</evidence>
<keyword evidence="1" id="KW-0472">Membrane</keyword>
<organism evidence="2 3">
    <name type="scientific">Parasutterella muris</name>
    <dbReference type="NCBI Taxonomy" id="2565572"/>
    <lineage>
        <taxon>Bacteria</taxon>
        <taxon>Pseudomonadati</taxon>
        <taxon>Pseudomonadota</taxon>
        <taxon>Betaproteobacteria</taxon>
        <taxon>Burkholderiales</taxon>
        <taxon>Sutterellaceae</taxon>
        <taxon>Parasutterella</taxon>
    </lineage>
</organism>
<evidence type="ECO:0000256" key="1">
    <source>
        <dbReference type="SAM" id="Phobius"/>
    </source>
</evidence>
<gene>
    <name evidence="2" type="ORF">E5987_05395</name>
</gene>
<evidence type="ECO:0000313" key="2">
    <source>
        <dbReference type="EMBL" id="MVX56642.1"/>
    </source>
</evidence>